<evidence type="ECO:0000313" key="2">
    <source>
        <dbReference type="EMBL" id="CAJ1868976.1"/>
    </source>
</evidence>
<organism evidence="2 3">
    <name type="scientific">Sphenostylis stenocarpa</name>
    <dbReference type="NCBI Taxonomy" id="92480"/>
    <lineage>
        <taxon>Eukaryota</taxon>
        <taxon>Viridiplantae</taxon>
        <taxon>Streptophyta</taxon>
        <taxon>Embryophyta</taxon>
        <taxon>Tracheophyta</taxon>
        <taxon>Spermatophyta</taxon>
        <taxon>Magnoliopsida</taxon>
        <taxon>eudicotyledons</taxon>
        <taxon>Gunneridae</taxon>
        <taxon>Pentapetalae</taxon>
        <taxon>rosids</taxon>
        <taxon>fabids</taxon>
        <taxon>Fabales</taxon>
        <taxon>Fabaceae</taxon>
        <taxon>Papilionoideae</taxon>
        <taxon>50 kb inversion clade</taxon>
        <taxon>NPAAA clade</taxon>
        <taxon>indigoferoid/millettioid clade</taxon>
        <taxon>Phaseoleae</taxon>
        <taxon>Sphenostylis</taxon>
    </lineage>
</organism>
<accession>A0AA86RPG9</accession>
<protein>
    <submittedName>
        <fullName evidence="2">Uncharacterized protein</fullName>
    </submittedName>
</protein>
<feature type="compositionally biased region" description="Polar residues" evidence="1">
    <location>
        <begin position="13"/>
        <end position="25"/>
    </location>
</feature>
<proteinExistence type="predicted"/>
<name>A0AA86RPG9_9FABA</name>
<feature type="region of interest" description="Disordered" evidence="1">
    <location>
        <begin position="1"/>
        <end position="53"/>
    </location>
</feature>
<reference evidence="2" key="1">
    <citation type="submission" date="2023-10" db="EMBL/GenBank/DDBJ databases">
        <authorList>
            <person name="Domelevo Entfellner J.-B."/>
        </authorList>
    </citation>
    <scope>NUCLEOTIDE SEQUENCE</scope>
</reference>
<sequence>METDNARVLVESSPPTSWRHNNIETVSKAALHDNHKRKTKSQNKEKRGKERSLEARQCGLLNLSRVCKFERKSTGKGLQLHHPCSIFPSPVLSFKSKGKLRFLP</sequence>
<dbReference type="EMBL" id="OY731398">
    <property type="protein sequence ID" value="CAJ1868976.1"/>
    <property type="molecule type" value="Genomic_DNA"/>
</dbReference>
<dbReference type="AlphaFoldDB" id="A0AA86RPG9"/>
<feature type="compositionally biased region" description="Basic and acidic residues" evidence="1">
    <location>
        <begin position="42"/>
        <end position="53"/>
    </location>
</feature>
<keyword evidence="3" id="KW-1185">Reference proteome</keyword>
<dbReference type="Gramene" id="rna-AYBTSS11_LOCUS2370">
    <property type="protein sequence ID" value="CAJ1868976.1"/>
    <property type="gene ID" value="gene-AYBTSS11_LOCUS2370"/>
</dbReference>
<gene>
    <name evidence="2" type="ORF">AYBTSS11_LOCUS2370</name>
</gene>
<evidence type="ECO:0000313" key="3">
    <source>
        <dbReference type="Proteomes" id="UP001189624"/>
    </source>
</evidence>
<evidence type="ECO:0000256" key="1">
    <source>
        <dbReference type="SAM" id="MobiDB-lite"/>
    </source>
</evidence>
<dbReference type="Proteomes" id="UP001189624">
    <property type="component" value="Chromosome 1"/>
</dbReference>